<dbReference type="NCBIfam" id="NF003805">
    <property type="entry name" value="PRK05395.1-2"/>
    <property type="match status" value="1"/>
</dbReference>
<evidence type="ECO:0000256" key="10">
    <source>
        <dbReference type="PIRSR" id="PIRSR001399-2"/>
    </source>
</evidence>
<dbReference type="InterPro" id="IPR018509">
    <property type="entry name" value="DHquinase_II_CS"/>
</dbReference>
<evidence type="ECO:0000256" key="7">
    <source>
        <dbReference type="ARBA" id="ARBA00023239"/>
    </source>
</evidence>
<feature type="binding site" evidence="8 10">
    <location>
        <position position="112"/>
    </location>
    <ligand>
        <name>substrate</name>
    </ligand>
</feature>
<dbReference type="UniPathway" id="UPA00053">
    <property type="reaction ID" value="UER00086"/>
</dbReference>
<protein>
    <recommendedName>
        <fullName evidence="6 8">3-dehydroquinate dehydratase</fullName>
        <shortName evidence="8">3-dehydroquinase</shortName>
        <ecNumber evidence="6 8">4.2.1.10</ecNumber>
    </recommendedName>
    <alternativeName>
        <fullName evidence="8">Type II DHQase</fullName>
    </alternativeName>
</protein>
<dbReference type="SUPFAM" id="SSF52304">
    <property type="entry name" value="Type II 3-dehydroquinate dehydratase"/>
    <property type="match status" value="1"/>
</dbReference>
<evidence type="ECO:0000256" key="3">
    <source>
        <dbReference type="ARBA" id="ARBA00004902"/>
    </source>
</evidence>
<comment type="catalytic activity">
    <reaction evidence="1 8">
        <text>3-dehydroquinate = 3-dehydroshikimate + H2O</text>
        <dbReference type="Rhea" id="RHEA:21096"/>
        <dbReference type="ChEBI" id="CHEBI:15377"/>
        <dbReference type="ChEBI" id="CHEBI:16630"/>
        <dbReference type="ChEBI" id="CHEBI:32364"/>
        <dbReference type="EC" id="4.2.1.10"/>
    </reaction>
</comment>
<feature type="binding site" evidence="8 10">
    <location>
        <position position="81"/>
    </location>
    <ligand>
        <name>substrate</name>
    </ligand>
</feature>
<feature type="binding site" evidence="8 10">
    <location>
        <position position="88"/>
    </location>
    <ligand>
        <name>substrate</name>
    </ligand>
</feature>
<dbReference type="OrthoDB" id="9790793at2"/>
<sequence>MIKFLLLNGPNLNLLGSREPEKYGHSTLSSIEQATEQCLKSYQIALDCFQSNAEHSLIDKIHAAKNNDIAYILFNPAAYTHTSVALRDALLAVAIPFSEIHLTDPKLREPFRHHSYFSDIAHSVISGQGAKGYEIAAKQAAEYILSKQALSKQTLSK</sequence>
<dbReference type="PROSITE" id="PS01029">
    <property type="entry name" value="DEHYDROQUINASE_II"/>
    <property type="match status" value="1"/>
</dbReference>
<dbReference type="CDD" id="cd00466">
    <property type="entry name" value="DHQase_II"/>
    <property type="match status" value="1"/>
</dbReference>
<feature type="binding site" evidence="8 10">
    <location>
        <position position="75"/>
    </location>
    <ligand>
        <name>substrate</name>
    </ligand>
</feature>
<dbReference type="PANTHER" id="PTHR21272">
    <property type="entry name" value="CATABOLIC 3-DEHYDROQUINASE"/>
    <property type="match status" value="1"/>
</dbReference>
<dbReference type="EC" id="4.2.1.10" evidence="6 8"/>
<evidence type="ECO:0000256" key="11">
    <source>
        <dbReference type="PIRSR" id="PIRSR001399-3"/>
    </source>
</evidence>
<evidence type="ECO:0000256" key="8">
    <source>
        <dbReference type="HAMAP-Rule" id="MF_00169"/>
    </source>
</evidence>
<dbReference type="PIRSF" id="PIRSF001399">
    <property type="entry name" value="DHquinase_II"/>
    <property type="match status" value="1"/>
</dbReference>
<feature type="active site" description="Proton acceptor" evidence="8 9">
    <location>
        <position position="23"/>
    </location>
</feature>
<dbReference type="Gene3D" id="3.40.50.9100">
    <property type="entry name" value="Dehydroquinase, class II"/>
    <property type="match status" value="1"/>
</dbReference>
<dbReference type="NCBIfam" id="NF003804">
    <property type="entry name" value="PRK05395.1-1"/>
    <property type="match status" value="1"/>
</dbReference>
<dbReference type="GO" id="GO:0019631">
    <property type="term" value="P:quinate catabolic process"/>
    <property type="evidence" value="ECO:0007669"/>
    <property type="project" value="TreeGrafter"/>
</dbReference>
<evidence type="ECO:0000256" key="9">
    <source>
        <dbReference type="PIRSR" id="PIRSR001399-1"/>
    </source>
</evidence>
<dbReference type="HAMAP" id="MF_00169">
    <property type="entry name" value="AroQ"/>
    <property type="match status" value="1"/>
</dbReference>
<dbReference type="Proteomes" id="UP000245790">
    <property type="component" value="Unassembled WGS sequence"/>
</dbReference>
<dbReference type="GO" id="GO:0008652">
    <property type="term" value="P:amino acid biosynthetic process"/>
    <property type="evidence" value="ECO:0007669"/>
    <property type="project" value="UniProtKB-KW"/>
</dbReference>
<dbReference type="GO" id="GO:0003855">
    <property type="term" value="F:3-dehydroquinate dehydratase activity"/>
    <property type="evidence" value="ECO:0007669"/>
    <property type="project" value="UniProtKB-UniRule"/>
</dbReference>
<dbReference type="PANTHER" id="PTHR21272:SF3">
    <property type="entry name" value="CATABOLIC 3-DEHYDROQUINASE"/>
    <property type="match status" value="1"/>
</dbReference>
<dbReference type="InterPro" id="IPR036441">
    <property type="entry name" value="DHquinase_II_sf"/>
</dbReference>
<dbReference type="EMBL" id="QGGU01000002">
    <property type="protein sequence ID" value="PWK53627.1"/>
    <property type="molecule type" value="Genomic_DNA"/>
</dbReference>
<evidence type="ECO:0000256" key="4">
    <source>
        <dbReference type="ARBA" id="ARBA00011037"/>
    </source>
</evidence>
<feature type="site" description="Transition state stabilizer" evidence="8 11">
    <location>
        <position position="18"/>
    </location>
</feature>
<feature type="active site" description="Proton donor" evidence="8 9">
    <location>
        <position position="101"/>
    </location>
</feature>
<proteinExistence type="inferred from homology"/>
<reference evidence="12 13" key="1">
    <citation type="submission" date="2018-05" db="EMBL/GenBank/DDBJ databases">
        <title>Genomic Encyclopedia of Type Strains, Phase IV (KMG-IV): sequencing the most valuable type-strain genomes for metagenomic binning, comparative biology and taxonomic classification.</title>
        <authorList>
            <person name="Goeker M."/>
        </authorList>
    </citation>
    <scope>NUCLEOTIDE SEQUENCE [LARGE SCALE GENOMIC DNA]</scope>
    <source>
        <strain evidence="12 13">DSM 25350</strain>
    </source>
</reference>
<evidence type="ECO:0000256" key="6">
    <source>
        <dbReference type="ARBA" id="ARBA00012060"/>
    </source>
</evidence>
<accession>A0A316GG06</accession>
<evidence type="ECO:0000256" key="1">
    <source>
        <dbReference type="ARBA" id="ARBA00001864"/>
    </source>
</evidence>
<gene>
    <name evidence="8" type="primary">aroQ</name>
    <name evidence="12" type="ORF">C8D97_10215</name>
</gene>
<keyword evidence="8" id="KW-0028">Amino-acid biosynthesis</keyword>
<dbReference type="GO" id="GO:0009423">
    <property type="term" value="P:chorismate biosynthetic process"/>
    <property type="evidence" value="ECO:0007669"/>
    <property type="project" value="UniProtKB-UniRule"/>
</dbReference>
<dbReference type="NCBIfam" id="NF003807">
    <property type="entry name" value="PRK05395.1-4"/>
    <property type="match status" value="1"/>
</dbReference>
<dbReference type="AlphaFoldDB" id="A0A316GG06"/>
<comment type="caution">
    <text evidence="12">The sequence shown here is derived from an EMBL/GenBank/DDBJ whole genome shotgun (WGS) entry which is preliminary data.</text>
</comment>
<dbReference type="RefSeq" id="WP_109762199.1">
    <property type="nucleotide sequence ID" value="NZ_QGGU01000002.1"/>
</dbReference>
<evidence type="ECO:0000256" key="5">
    <source>
        <dbReference type="ARBA" id="ARBA00011193"/>
    </source>
</evidence>
<name>A0A316GG06_9GAMM</name>
<feature type="binding site" evidence="8 10">
    <location>
        <begin position="102"/>
        <end position="103"/>
    </location>
    <ligand>
        <name>substrate</name>
    </ligand>
</feature>
<keyword evidence="7 8" id="KW-0456">Lyase</keyword>
<keyword evidence="13" id="KW-1185">Reference proteome</keyword>
<keyword evidence="8" id="KW-0057">Aromatic amino acid biosynthesis</keyword>
<comment type="pathway">
    <text evidence="3 8">Metabolic intermediate biosynthesis; chorismate biosynthesis; chorismate from D-erythrose 4-phosphate and phosphoenolpyruvate: step 3/7.</text>
</comment>
<dbReference type="InterPro" id="IPR001874">
    <property type="entry name" value="DHquinase_II"/>
</dbReference>
<evidence type="ECO:0000313" key="13">
    <source>
        <dbReference type="Proteomes" id="UP000245790"/>
    </source>
</evidence>
<comment type="subunit">
    <text evidence="5 8">Homododecamer.</text>
</comment>
<dbReference type="GO" id="GO:0009073">
    <property type="term" value="P:aromatic amino acid family biosynthetic process"/>
    <property type="evidence" value="ECO:0007669"/>
    <property type="project" value="UniProtKB-KW"/>
</dbReference>
<comment type="similarity">
    <text evidence="4 8">Belongs to the type-II 3-dehydroquinase family.</text>
</comment>
<evidence type="ECO:0000256" key="2">
    <source>
        <dbReference type="ARBA" id="ARBA00003924"/>
    </source>
</evidence>
<evidence type="ECO:0000313" key="12">
    <source>
        <dbReference type="EMBL" id="PWK53627.1"/>
    </source>
</evidence>
<dbReference type="Pfam" id="PF01220">
    <property type="entry name" value="DHquinase_II"/>
    <property type="match status" value="1"/>
</dbReference>
<comment type="function">
    <text evidence="2 8">Catalyzes a trans-dehydration via an enolate intermediate.</text>
</comment>
<organism evidence="12 13">
    <name type="scientific">Pleionea mediterranea</name>
    <dbReference type="NCBI Taxonomy" id="523701"/>
    <lineage>
        <taxon>Bacteria</taxon>
        <taxon>Pseudomonadati</taxon>
        <taxon>Pseudomonadota</taxon>
        <taxon>Gammaproteobacteria</taxon>
        <taxon>Oceanospirillales</taxon>
        <taxon>Pleioneaceae</taxon>
        <taxon>Pleionea</taxon>
    </lineage>
</organism>